<evidence type="ECO:0000313" key="2">
    <source>
        <dbReference type="EMBL" id="SBS95930.1"/>
    </source>
</evidence>
<proteinExistence type="predicted"/>
<evidence type="ECO:0000313" key="3">
    <source>
        <dbReference type="Proteomes" id="UP000078560"/>
    </source>
</evidence>
<feature type="region of interest" description="Disordered" evidence="1">
    <location>
        <begin position="23"/>
        <end position="60"/>
    </location>
</feature>
<feature type="compositionally biased region" description="Basic and acidic residues" evidence="1">
    <location>
        <begin position="23"/>
        <end position="38"/>
    </location>
</feature>
<dbReference type="PANTHER" id="PTHR23313">
    <property type="entry name" value="TSEC1-RELATED"/>
    <property type="match status" value="1"/>
</dbReference>
<dbReference type="AlphaFoldDB" id="A0A1A8WX39"/>
<gene>
    <name evidence="2" type="ORF">POVCU2_0099930</name>
</gene>
<sequence length="331" mass="39365">MENDDVEFISYINDDSDEFIKSLESKLNENEKDGDNKSQNDPSYNEDFMDEDEEREVHQKKDIYKQLPPLINEITKYEELIREQILNIWYKYTESDFHDEEEKELIKDIESNLYERLDLIKNEMIALGEANIKKFCKIACEDALQIVTEDIKMKSDQYPIKQKELTVFFESVSYNLLKYLEKKLSKNSEQLDLIYYKDEICTPLINNAFQEFYYLKKKNITLNENKLKSFFGNAVSKGKEVFETLAESTDNITEYFKNKNVFYTVLDKWNAEAINVYMATLSDFSKEEKEIGDEYLVILDNSIKELKQKALEKWNNHCKDKTNALYNMHKN</sequence>
<evidence type="ECO:0000256" key="1">
    <source>
        <dbReference type="SAM" id="MobiDB-lite"/>
    </source>
</evidence>
<dbReference type="Proteomes" id="UP000078560">
    <property type="component" value="Unassembled WGS sequence"/>
</dbReference>
<dbReference type="PANTHER" id="PTHR23313:SF0">
    <property type="entry name" value="TESTIS-EXPRESSED PROTEIN 9"/>
    <property type="match status" value="1"/>
</dbReference>
<reference evidence="3" key="1">
    <citation type="submission" date="2016-05" db="EMBL/GenBank/DDBJ databases">
        <authorList>
            <person name="Naeem Raeece"/>
        </authorList>
    </citation>
    <scope>NUCLEOTIDE SEQUENCE [LARGE SCALE GENOMIC DNA]</scope>
</reference>
<protein>
    <submittedName>
        <fullName evidence="2">Uncharacterized protein</fullName>
    </submittedName>
</protein>
<accession>A0A1A8WX39</accession>
<organism evidence="2 3">
    <name type="scientific">Plasmodium ovale curtisi</name>
    <dbReference type="NCBI Taxonomy" id="864141"/>
    <lineage>
        <taxon>Eukaryota</taxon>
        <taxon>Sar</taxon>
        <taxon>Alveolata</taxon>
        <taxon>Apicomplexa</taxon>
        <taxon>Aconoidasida</taxon>
        <taxon>Haemosporida</taxon>
        <taxon>Plasmodiidae</taxon>
        <taxon>Plasmodium</taxon>
        <taxon>Plasmodium (Plasmodium)</taxon>
    </lineage>
</organism>
<feature type="non-terminal residue" evidence="2">
    <location>
        <position position="331"/>
    </location>
</feature>
<dbReference type="EMBL" id="FLQU01002214">
    <property type="protein sequence ID" value="SBS95930.1"/>
    <property type="molecule type" value="Genomic_DNA"/>
</dbReference>
<name>A0A1A8WX39_PLAOA</name>